<dbReference type="Gene3D" id="3.40.50.2000">
    <property type="entry name" value="Glycogen Phosphorylase B"/>
    <property type="match status" value="2"/>
</dbReference>
<name>A0A556N6Q2_9FLAO</name>
<dbReference type="SUPFAM" id="SSF53756">
    <property type="entry name" value="UDP-Glycosyltransferase/glycogen phosphorylase"/>
    <property type="match status" value="1"/>
</dbReference>
<dbReference type="RefSeq" id="WP_144331244.1">
    <property type="nucleotide sequence ID" value="NZ_VLPL01000001.1"/>
</dbReference>
<dbReference type="OrthoDB" id="1059846at2"/>
<organism evidence="2 3">
    <name type="scientific">Fluviicola chungangensis</name>
    <dbReference type="NCBI Taxonomy" id="2597671"/>
    <lineage>
        <taxon>Bacteria</taxon>
        <taxon>Pseudomonadati</taxon>
        <taxon>Bacteroidota</taxon>
        <taxon>Flavobacteriia</taxon>
        <taxon>Flavobacteriales</taxon>
        <taxon>Crocinitomicaceae</taxon>
        <taxon>Fluviicola</taxon>
    </lineage>
</organism>
<evidence type="ECO:0000313" key="2">
    <source>
        <dbReference type="EMBL" id="TSJ47709.1"/>
    </source>
</evidence>
<comment type="caution">
    <text evidence="2">The sequence shown here is derived from an EMBL/GenBank/DDBJ whole genome shotgun (WGS) entry which is preliminary data.</text>
</comment>
<dbReference type="PANTHER" id="PTHR46401:SF2">
    <property type="entry name" value="GLYCOSYLTRANSFERASE WBBK-RELATED"/>
    <property type="match status" value="1"/>
</dbReference>
<sequence length="388" mass="43562">MRILYIAPKSPAPVIDGGCFAMMECLKGLSQIATVDGIIFATHKHPYTKESERVLSQYLESQTVVPINTEIKATGALVNFLRRKNYNLSRFKSGKLYRELETKLREQYDYIVCDSLFAAAQLSQFDFTKLAPVIIRSHNIESEIWKLQASLETAVLKRFYLRNLEKTLRREETEILNKASTVWAISNEDQEWIAKHTRQKNTVLLPVSVSLSPEIQVDYSNKGFFHLGSMDWKPNQEAVNYLVKTIWSNPKISGLPLKIAGSKSEHFRFLGTDSIEVVGWVKDSNAFMAQSGTLVTPILSGSGIRIKLLEAMALGIPCITTKLGAAGIDVSQSGIQIADSADTFVKLILEFHENDRLRQEAGNKSRDYISKVHSFDTCIALMKHTLGV</sequence>
<dbReference type="GO" id="GO:0009103">
    <property type="term" value="P:lipopolysaccharide biosynthetic process"/>
    <property type="evidence" value="ECO:0007669"/>
    <property type="project" value="TreeGrafter"/>
</dbReference>
<accession>A0A556N6Q2</accession>
<dbReference type="PANTHER" id="PTHR46401">
    <property type="entry name" value="GLYCOSYLTRANSFERASE WBBK-RELATED"/>
    <property type="match status" value="1"/>
</dbReference>
<reference evidence="2 3" key="1">
    <citation type="submission" date="2019-07" db="EMBL/GenBank/DDBJ databases">
        <authorList>
            <person name="Huq M.A."/>
        </authorList>
    </citation>
    <scope>NUCLEOTIDE SEQUENCE [LARGE SCALE GENOMIC DNA]</scope>
    <source>
        <strain evidence="2 3">MAH-3</strain>
    </source>
</reference>
<dbReference type="GO" id="GO:0016757">
    <property type="term" value="F:glycosyltransferase activity"/>
    <property type="evidence" value="ECO:0007669"/>
    <property type="project" value="TreeGrafter"/>
</dbReference>
<dbReference type="EMBL" id="VLPL01000001">
    <property type="protein sequence ID" value="TSJ47709.1"/>
    <property type="molecule type" value="Genomic_DNA"/>
</dbReference>
<proteinExistence type="predicted"/>
<dbReference type="AlphaFoldDB" id="A0A556N6Q2"/>
<protein>
    <submittedName>
        <fullName evidence="2">Glycosyltransferase</fullName>
    </submittedName>
</protein>
<evidence type="ECO:0000313" key="3">
    <source>
        <dbReference type="Proteomes" id="UP000316008"/>
    </source>
</evidence>
<keyword evidence="1 2" id="KW-0808">Transferase</keyword>
<dbReference type="Pfam" id="PF13692">
    <property type="entry name" value="Glyco_trans_1_4"/>
    <property type="match status" value="1"/>
</dbReference>
<evidence type="ECO:0000256" key="1">
    <source>
        <dbReference type="ARBA" id="ARBA00022679"/>
    </source>
</evidence>
<dbReference type="Proteomes" id="UP000316008">
    <property type="component" value="Unassembled WGS sequence"/>
</dbReference>
<keyword evidence="3" id="KW-1185">Reference proteome</keyword>
<gene>
    <name evidence="2" type="ORF">FO442_00860</name>
</gene>